<comment type="caution">
    <text evidence="2">The sequence shown here is derived from an EMBL/GenBank/DDBJ whole genome shotgun (WGS) entry which is preliminary data.</text>
</comment>
<organism evidence="2 3">
    <name type="scientific">Microbacterium allomyrinae</name>
    <dbReference type="NCBI Taxonomy" id="2830666"/>
    <lineage>
        <taxon>Bacteria</taxon>
        <taxon>Bacillati</taxon>
        <taxon>Actinomycetota</taxon>
        <taxon>Actinomycetes</taxon>
        <taxon>Micrococcales</taxon>
        <taxon>Microbacteriaceae</taxon>
        <taxon>Microbacterium</taxon>
    </lineage>
</organism>
<evidence type="ECO:0000313" key="3">
    <source>
        <dbReference type="Proteomes" id="UP001139354"/>
    </source>
</evidence>
<dbReference type="PANTHER" id="PTHR43471:SF10">
    <property type="entry name" value="SLL1107 PROTEIN"/>
    <property type="match status" value="1"/>
</dbReference>
<dbReference type="AlphaFoldDB" id="A0A9X1S473"/>
<feature type="transmembrane region" description="Helical" evidence="1">
    <location>
        <begin position="109"/>
        <end position="130"/>
    </location>
</feature>
<dbReference type="RefSeq" id="WP_229385927.1">
    <property type="nucleotide sequence ID" value="NZ_JAGTTN010000008.1"/>
</dbReference>
<keyword evidence="1" id="KW-0472">Membrane</keyword>
<reference evidence="2" key="1">
    <citation type="submission" date="2021-04" db="EMBL/GenBank/DDBJ databases">
        <title>Microbacterium tenobrionis sp. nov. and Microbacterium allomyrinae sp. nov., isolated from larvae of Tenobrio molitor and Allomyrina dichotoma, respectively.</title>
        <authorList>
            <person name="Lee S.D."/>
        </authorList>
    </citation>
    <scope>NUCLEOTIDE SEQUENCE</scope>
    <source>
        <strain evidence="2">BWT-G7</strain>
    </source>
</reference>
<feature type="transmembrane region" description="Helical" evidence="1">
    <location>
        <begin position="329"/>
        <end position="348"/>
    </location>
</feature>
<keyword evidence="1" id="KW-1133">Transmembrane helix</keyword>
<protein>
    <submittedName>
        <fullName evidence="2">ABC transporter permease</fullName>
    </submittedName>
</protein>
<evidence type="ECO:0000313" key="2">
    <source>
        <dbReference type="EMBL" id="MCC2033929.1"/>
    </source>
</evidence>
<dbReference type="EMBL" id="JAGTTN010000008">
    <property type="protein sequence ID" value="MCC2033929.1"/>
    <property type="molecule type" value="Genomic_DNA"/>
</dbReference>
<name>A0A9X1S473_9MICO</name>
<accession>A0A9X1S473</accession>
<feature type="transmembrane region" description="Helical" evidence="1">
    <location>
        <begin position="142"/>
        <end position="162"/>
    </location>
</feature>
<feature type="transmembrane region" description="Helical" evidence="1">
    <location>
        <begin position="53"/>
        <end position="74"/>
    </location>
</feature>
<gene>
    <name evidence="2" type="ORF">KEC57_17210</name>
</gene>
<sequence>MSGQRLGTIVSLELTQRTRSVAWYVLLGVFALLLIIVTALSFLAWGSTEDPGAAIYSTIVYITLLLIVLVSPTLSGNAINGDRDAATLAPVQVTLATTAEILIGKFLAAWITGLAFVAVAAPFLLGATIVGGGDAATIAISLLVLVIEVGVIAAIGVALSGILSRPLFSVATTYLVVAGLVIGTVVAFALVGFSVRSEATSHYRSYNYDEYQGDTFPCMPGEESSGEYPCDEDAEITCGEWQVSTYEVPRFDHVWWLLAANPFVILADATPTQFNQYGSPVDLFGQIKTGVRMAQQPPDLEQRWDDCSREVPEDSPTPEEIIMQSTPSWFVGLSLQVLLAAGLMWWAWARTRTPAGRLPKGTRIA</sequence>
<dbReference type="Proteomes" id="UP001139354">
    <property type="component" value="Unassembled WGS sequence"/>
</dbReference>
<feature type="transmembrane region" description="Helical" evidence="1">
    <location>
        <begin position="21"/>
        <end position="47"/>
    </location>
</feature>
<keyword evidence="1" id="KW-0812">Transmembrane</keyword>
<feature type="transmembrane region" description="Helical" evidence="1">
    <location>
        <begin position="174"/>
        <end position="195"/>
    </location>
</feature>
<keyword evidence="3" id="KW-1185">Reference proteome</keyword>
<dbReference type="PANTHER" id="PTHR43471">
    <property type="entry name" value="ABC TRANSPORTER PERMEASE"/>
    <property type="match status" value="1"/>
</dbReference>
<evidence type="ECO:0000256" key="1">
    <source>
        <dbReference type="SAM" id="Phobius"/>
    </source>
</evidence>
<proteinExistence type="predicted"/>